<dbReference type="SMART" id="SM00268">
    <property type="entry name" value="ACTIN"/>
    <property type="match status" value="1"/>
</dbReference>
<dbReference type="Gene3D" id="3.90.640.10">
    <property type="entry name" value="Actin, Chain A, domain 4"/>
    <property type="match status" value="1"/>
</dbReference>
<keyword evidence="4" id="KW-0963">Cytoplasm</keyword>
<dbReference type="OrthoDB" id="6220758at2759"/>
<gene>
    <name evidence="8" type="primary">ACTR6_0</name>
    <name evidence="8" type="ORF">FJT64_014752</name>
</gene>
<comment type="caution">
    <text evidence="8">The sequence shown here is derived from an EMBL/GenBank/DDBJ whole genome shotgun (WGS) entry which is preliminary data.</text>
</comment>
<evidence type="ECO:0000256" key="4">
    <source>
        <dbReference type="ARBA" id="ARBA00022490"/>
    </source>
</evidence>
<comment type="subcellular location">
    <subcellularLocation>
        <location evidence="2">Cytoplasm</location>
        <location evidence="2">Cytoskeleton</location>
    </subcellularLocation>
    <subcellularLocation>
        <location evidence="1">Nucleus</location>
    </subcellularLocation>
</comment>
<sequence length="397" mass="44672">MTASGTLVLDNGASLLKAGLASHKDPLVMPNAIMKAKSERRRPFIGNQIDECRDASGLFYILGFQKGYLVNWDVQKTVWDHVFGKDCLGLNLSRLNVVVTEPFFNFRSVQEAMSEMMFEEYDVAGLLRANAGDLCVAAEPARPDNLCCLLVDAGYSFTHVVPYIQGKKRREAIRRIDVGGKVLTNHLKEIISYRQLHVMDETYVMNQLKEDCCFVSQDWRRDMKQAALPPADNPILRHYVLPDFTSLRRGYMKPRDPAAAPAAEGEQLIRLTNERFSVPELLFHPSDVGIQQMGIPEAIVEAVSACPPETWPHLYRNIRLVGGSSRFPGFRDRVYAEVRALAPDELPVKVTQPEDPVTCAWRAGAKLAGESRFSSRLVTRAQWEEHGFNICLDTFDV</sequence>
<organism evidence="8 9">
    <name type="scientific">Amphibalanus amphitrite</name>
    <name type="common">Striped barnacle</name>
    <name type="synonym">Balanus amphitrite</name>
    <dbReference type="NCBI Taxonomy" id="1232801"/>
    <lineage>
        <taxon>Eukaryota</taxon>
        <taxon>Metazoa</taxon>
        <taxon>Ecdysozoa</taxon>
        <taxon>Arthropoda</taxon>
        <taxon>Crustacea</taxon>
        <taxon>Multicrustacea</taxon>
        <taxon>Cirripedia</taxon>
        <taxon>Thoracica</taxon>
        <taxon>Thoracicalcarea</taxon>
        <taxon>Balanomorpha</taxon>
        <taxon>Balanoidea</taxon>
        <taxon>Balanidae</taxon>
        <taxon>Amphibalaninae</taxon>
        <taxon>Amphibalanus</taxon>
    </lineage>
</organism>
<dbReference type="GO" id="GO:0005634">
    <property type="term" value="C:nucleus"/>
    <property type="evidence" value="ECO:0007669"/>
    <property type="project" value="UniProtKB-SubCell"/>
</dbReference>
<proteinExistence type="inferred from homology"/>
<reference evidence="8 9" key="1">
    <citation type="submission" date="2019-07" db="EMBL/GenBank/DDBJ databases">
        <title>Draft genome assembly of a fouling barnacle, Amphibalanus amphitrite (Darwin, 1854): The first reference genome for Thecostraca.</title>
        <authorList>
            <person name="Kim W."/>
        </authorList>
    </citation>
    <scope>NUCLEOTIDE SEQUENCE [LARGE SCALE GENOMIC DNA]</scope>
    <source>
        <strain evidence="8">SNU_AA5</strain>
        <tissue evidence="8">Soma without cirri and trophi</tissue>
    </source>
</reference>
<dbReference type="Gene3D" id="2.30.36.70">
    <property type="entry name" value="Actin, Chain A, domain 2"/>
    <property type="match status" value="1"/>
</dbReference>
<accession>A0A6A4V6N5</accession>
<dbReference type="PANTHER" id="PTHR11937">
    <property type="entry name" value="ACTIN"/>
    <property type="match status" value="1"/>
</dbReference>
<evidence type="ECO:0000256" key="6">
    <source>
        <dbReference type="ARBA" id="ARBA00023242"/>
    </source>
</evidence>
<evidence type="ECO:0000256" key="2">
    <source>
        <dbReference type="ARBA" id="ARBA00004245"/>
    </source>
</evidence>
<keyword evidence="5" id="KW-0206">Cytoskeleton</keyword>
<evidence type="ECO:0000313" key="8">
    <source>
        <dbReference type="EMBL" id="KAF0286820.1"/>
    </source>
</evidence>
<dbReference type="Gene3D" id="3.30.420.40">
    <property type="match status" value="2"/>
</dbReference>
<evidence type="ECO:0000256" key="3">
    <source>
        <dbReference type="ARBA" id="ARBA00005665"/>
    </source>
</evidence>
<keyword evidence="9" id="KW-1185">Reference proteome</keyword>
<evidence type="ECO:0000256" key="7">
    <source>
        <dbReference type="ARBA" id="ARBA00074635"/>
    </source>
</evidence>
<dbReference type="InterPro" id="IPR043129">
    <property type="entry name" value="ATPase_NBD"/>
</dbReference>
<dbReference type="AlphaFoldDB" id="A0A6A4V6N5"/>
<evidence type="ECO:0000256" key="5">
    <source>
        <dbReference type="ARBA" id="ARBA00023212"/>
    </source>
</evidence>
<dbReference type="InterPro" id="IPR004000">
    <property type="entry name" value="Actin"/>
</dbReference>
<protein>
    <recommendedName>
        <fullName evidence="7">Actin-related protein 6</fullName>
    </recommendedName>
</protein>
<name>A0A6A4V6N5_AMPAM</name>
<dbReference type="SUPFAM" id="SSF53067">
    <property type="entry name" value="Actin-like ATPase domain"/>
    <property type="match status" value="2"/>
</dbReference>
<evidence type="ECO:0000313" key="9">
    <source>
        <dbReference type="Proteomes" id="UP000440578"/>
    </source>
</evidence>
<dbReference type="CDD" id="cd10210">
    <property type="entry name" value="ASKHA_NBD_Arp6"/>
    <property type="match status" value="1"/>
</dbReference>
<dbReference type="Proteomes" id="UP000440578">
    <property type="component" value="Unassembled WGS sequence"/>
</dbReference>
<dbReference type="FunFam" id="2.30.36.70:FF:000003">
    <property type="entry name" value="Actin-related protein 6"/>
    <property type="match status" value="1"/>
</dbReference>
<dbReference type="EMBL" id="VIIS01002228">
    <property type="protein sequence ID" value="KAF0286820.1"/>
    <property type="molecule type" value="Genomic_DNA"/>
</dbReference>
<dbReference type="FunFam" id="3.90.640.10:FF:000014">
    <property type="entry name" value="Putative actin-related protein 6"/>
    <property type="match status" value="1"/>
</dbReference>
<comment type="similarity">
    <text evidence="3">Belongs to the actin family. ARP6 subfamily.</text>
</comment>
<dbReference type="Pfam" id="PF00022">
    <property type="entry name" value="Actin"/>
    <property type="match status" value="1"/>
</dbReference>
<dbReference type="GO" id="GO:0005856">
    <property type="term" value="C:cytoskeleton"/>
    <property type="evidence" value="ECO:0007669"/>
    <property type="project" value="UniProtKB-SubCell"/>
</dbReference>
<evidence type="ECO:0000256" key="1">
    <source>
        <dbReference type="ARBA" id="ARBA00004123"/>
    </source>
</evidence>
<keyword evidence="6" id="KW-0539">Nucleus</keyword>